<sequence length="123" mass="13476">MKSYLVPVTLLSLVLVCSVTSRPQPVDSSKEIDGQIRHNAVDTSSQIKGPQANTAGSLASLPAELFYTVLGHLPADDRFYVSMVNSRYHVMTNQDRDTQELLQLSGPSVAQLAIIRADSSIFW</sequence>
<keyword evidence="4" id="KW-1185">Reference proteome</keyword>
<dbReference type="CDD" id="cd09917">
    <property type="entry name" value="F-box_SF"/>
    <property type="match status" value="1"/>
</dbReference>
<dbReference type="EMBL" id="ML003948">
    <property type="protein sequence ID" value="RKP33389.1"/>
    <property type="molecule type" value="Genomic_DNA"/>
</dbReference>
<evidence type="ECO:0000256" key="1">
    <source>
        <dbReference type="SAM" id="SignalP"/>
    </source>
</evidence>
<dbReference type="InterPro" id="IPR001810">
    <property type="entry name" value="F-box_dom"/>
</dbReference>
<dbReference type="InterPro" id="IPR036047">
    <property type="entry name" value="F-box-like_dom_sf"/>
</dbReference>
<reference evidence="4" key="1">
    <citation type="journal article" date="2018" name="Nat. Microbiol.">
        <title>Leveraging single-cell genomics to expand the fungal tree of life.</title>
        <authorList>
            <person name="Ahrendt S.R."/>
            <person name="Quandt C.A."/>
            <person name="Ciobanu D."/>
            <person name="Clum A."/>
            <person name="Salamov A."/>
            <person name="Andreopoulos B."/>
            <person name="Cheng J.F."/>
            <person name="Woyke T."/>
            <person name="Pelin A."/>
            <person name="Henrissat B."/>
            <person name="Reynolds N.K."/>
            <person name="Benny G.L."/>
            <person name="Smith M.E."/>
            <person name="James T.Y."/>
            <person name="Grigoriev I.V."/>
        </authorList>
    </citation>
    <scope>NUCLEOTIDE SEQUENCE [LARGE SCALE GENOMIC DNA]</scope>
    <source>
        <strain evidence="4">RSA 468</strain>
    </source>
</reference>
<evidence type="ECO:0000313" key="3">
    <source>
        <dbReference type="EMBL" id="RKP33389.1"/>
    </source>
</evidence>
<feature type="domain" description="F-box" evidence="2">
    <location>
        <begin position="55"/>
        <end position="101"/>
    </location>
</feature>
<name>A0A4V1J3V6_9FUNG</name>
<evidence type="ECO:0000259" key="2">
    <source>
        <dbReference type="PROSITE" id="PS50181"/>
    </source>
</evidence>
<proteinExistence type="predicted"/>
<feature type="signal peptide" evidence="1">
    <location>
        <begin position="1"/>
        <end position="21"/>
    </location>
</feature>
<feature type="chain" id="PRO_5020581809" description="F-box domain-containing protein" evidence="1">
    <location>
        <begin position="22"/>
        <end position="123"/>
    </location>
</feature>
<dbReference type="PROSITE" id="PS50181">
    <property type="entry name" value="FBOX"/>
    <property type="match status" value="1"/>
</dbReference>
<protein>
    <recommendedName>
        <fullName evidence="2">F-box domain-containing protein</fullName>
    </recommendedName>
</protein>
<gene>
    <name evidence="3" type="ORF">BJ085DRAFT_30423</name>
</gene>
<accession>A0A4V1J3V6</accession>
<organism evidence="3 4">
    <name type="scientific">Dimargaris cristalligena</name>
    <dbReference type="NCBI Taxonomy" id="215637"/>
    <lineage>
        <taxon>Eukaryota</taxon>
        <taxon>Fungi</taxon>
        <taxon>Fungi incertae sedis</taxon>
        <taxon>Zoopagomycota</taxon>
        <taxon>Kickxellomycotina</taxon>
        <taxon>Dimargaritomycetes</taxon>
        <taxon>Dimargaritales</taxon>
        <taxon>Dimargaritaceae</taxon>
        <taxon>Dimargaris</taxon>
    </lineage>
</organism>
<keyword evidence="1" id="KW-0732">Signal</keyword>
<dbReference type="Proteomes" id="UP000268162">
    <property type="component" value="Unassembled WGS sequence"/>
</dbReference>
<dbReference type="AlphaFoldDB" id="A0A4V1J3V6"/>
<evidence type="ECO:0000313" key="4">
    <source>
        <dbReference type="Proteomes" id="UP000268162"/>
    </source>
</evidence>
<dbReference type="SUPFAM" id="SSF81383">
    <property type="entry name" value="F-box domain"/>
    <property type="match status" value="1"/>
</dbReference>